<dbReference type="InterPro" id="IPR000032">
    <property type="entry name" value="HPr-like"/>
</dbReference>
<evidence type="ECO:0000313" key="7">
    <source>
        <dbReference type="Proteomes" id="UP000004956"/>
    </source>
</evidence>
<evidence type="ECO:0000313" key="6">
    <source>
        <dbReference type="EMBL" id="EHY30402.1"/>
    </source>
</evidence>
<feature type="domain" description="HPr" evidence="5">
    <location>
        <begin position="1"/>
        <end position="88"/>
    </location>
</feature>
<dbReference type="InterPro" id="IPR050399">
    <property type="entry name" value="HPr"/>
</dbReference>
<dbReference type="RefSeq" id="WP_008543538.1">
    <property type="nucleotide sequence ID" value="NZ_JH605011.1"/>
</dbReference>
<dbReference type="CDD" id="cd00367">
    <property type="entry name" value="PTS-HPr_like"/>
    <property type="match status" value="1"/>
</dbReference>
<dbReference type="Pfam" id="PF00381">
    <property type="entry name" value="PTS-HPr"/>
    <property type="match status" value="1"/>
</dbReference>
<dbReference type="NCBIfam" id="TIGR01003">
    <property type="entry name" value="PTS_HPr_family"/>
    <property type="match status" value="1"/>
</dbReference>
<evidence type="ECO:0000259" key="5">
    <source>
        <dbReference type="PROSITE" id="PS51350"/>
    </source>
</evidence>
<dbReference type="InterPro" id="IPR035895">
    <property type="entry name" value="HPr-like_sf"/>
</dbReference>
<dbReference type="HOGENOM" id="CLU_136230_2_2_4"/>
<keyword evidence="7" id="KW-1185">Reference proteome</keyword>
<dbReference type="InterPro" id="IPR001020">
    <property type="entry name" value="PTS_HPr_His_P_site"/>
</dbReference>
<dbReference type="GO" id="GO:0005737">
    <property type="term" value="C:cytoplasm"/>
    <property type="evidence" value="ECO:0007669"/>
    <property type="project" value="UniProtKB-SubCell"/>
</dbReference>
<dbReference type="InterPro" id="IPR002114">
    <property type="entry name" value="PTS_HPr_Ser_P_site"/>
</dbReference>
<keyword evidence="4" id="KW-0598">Phosphotransferase system</keyword>
<reference evidence="6 7" key="1">
    <citation type="submission" date="2011-11" db="EMBL/GenBank/DDBJ databases">
        <authorList>
            <person name="Weinstock G."/>
            <person name="Sodergren E."/>
            <person name="Clifton S."/>
            <person name="Fulton L."/>
            <person name="Fulton B."/>
            <person name="Courtney L."/>
            <person name="Fronick C."/>
            <person name="Harrison M."/>
            <person name="Strong C."/>
            <person name="Farmer C."/>
            <person name="Delahaunty K."/>
            <person name="Markovic C."/>
            <person name="Hall O."/>
            <person name="Minx P."/>
            <person name="Tomlinson C."/>
            <person name="Mitreva M."/>
            <person name="Hou S."/>
            <person name="Chen J."/>
            <person name="Wollam A."/>
            <person name="Pepin K.H."/>
            <person name="Johnson M."/>
            <person name="Bhonagiri V."/>
            <person name="Zhang X."/>
            <person name="Suruliraj S."/>
            <person name="Warren W."/>
            <person name="Chinwalla A."/>
            <person name="Mardis E.R."/>
            <person name="Wilson R.K."/>
        </authorList>
    </citation>
    <scope>NUCLEOTIDE SEQUENCE [LARGE SCALE GENOMIC DNA]</scope>
    <source>
        <strain evidence="6 7">YIT 11816</strain>
    </source>
</reference>
<dbReference type="Gene3D" id="3.30.1340.10">
    <property type="entry name" value="HPr-like"/>
    <property type="match status" value="1"/>
</dbReference>
<dbReference type="GO" id="GO:0009401">
    <property type="term" value="P:phosphoenolpyruvate-dependent sugar phosphotransferase system"/>
    <property type="evidence" value="ECO:0007669"/>
    <property type="project" value="UniProtKB-KW"/>
</dbReference>
<evidence type="ECO:0000256" key="1">
    <source>
        <dbReference type="ARBA" id="ARBA00004496"/>
    </source>
</evidence>
<name>H3KHK7_9BURK</name>
<dbReference type="PROSITE" id="PS00369">
    <property type="entry name" value="PTS_HPR_HIS"/>
    <property type="match status" value="1"/>
</dbReference>
<sequence>MQTTTVTIRNKLGLHARPSALLSKTANLYASSVTLSCGARSVDAKSILGLMTMAMPCGTQITVMTEGRDEKEAMRHIVELFEERFGESE</sequence>
<comment type="subcellular location">
    <subcellularLocation>
        <location evidence="1">Cytoplasm</location>
    </subcellularLocation>
</comment>
<keyword evidence="3" id="KW-0963">Cytoplasm</keyword>
<proteinExistence type="inferred from homology"/>
<accession>H3KHK7</accession>
<gene>
    <name evidence="6" type="ORF">HMPREF9440_02251</name>
</gene>
<dbReference type="Proteomes" id="UP000004956">
    <property type="component" value="Unassembled WGS sequence"/>
</dbReference>
<organism evidence="6 7">
    <name type="scientific">Sutterella parvirubra YIT 11816</name>
    <dbReference type="NCBI Taxonomy" id="762967"/>
    <lineage>
        <taxon>Bacteria</taxon>
        <taxon>Pseudomonadati</taxon>
        <taxon>Pseudomonadota</taxon>
        <taxon>Betaproteobacteria</taxon>
        <taxon>Burkholderiales</taxon>
        <taxon>Sutterellaceae</taxon>
        <taxon>Sutterella</taxon>
    </lineage>
</organism>
<dbReference type="PRINTS" id="PR00107">
    <property type="entry name" value="PHOSPHOCPHPR"/>
</dbReference>
<protein>
    <submittedName>
        <fullName evidence="6">Putative phosphocarrier protein HPr</fullName>
    </submittedName>
</protein>
<comment type="caution">
    <text evidence="6">The sequence shown here is derived from an EMBL/GenBank/DDBJ whole genome shotgun (WGS) entry which is preliminary data.</text>
</comment>
<dbReference type="PANTHER" id="PTHR33705:SF2">
    <property type="entry name" value="PHOSPHOCARRIER PROTEIN NPR"/>
    <property type="match status" value="1"/>
</dbReference>
<dbReference type="SUPFAM" id="SSF55594">
    <property type="entry name" value="HPr-like"/>
    <property type="match status" value="1"/>
</dbReference>
<dbReference type="EMBL" id="AFBQ01000342">
    <property type="protein sequence ID" value="EHY30402.1"/>
    <property type="molecule type" value="Genomic_DNA"/>
</dbReference>
<evidence type="ECO:0000256" key="3">
    <source>
        <dbReference type="ARBA" id="ARBA00022490"/>
    </source>
</evidence>
<dbReference type="PATRIC" id="fig|762967.3.peg.1771"/>
<dbReference type="PANTHER" id="PTHR33705">
    <property type="entry name" value="PHOSPHOCARRIER PROTEIN HPR"/>
    <property type="match status" value="1"/>
</dbReference>
<dbReference type="PROSITE" id="PS51350">
    <property type="entry name" value="PTS_HPR_DOM"/>
    <property type="match status" value="1"/>
</dbReference>
<dbReference type="STRING" id="762967.HMPREF9440_02251"/>
<dbReference type="AlphaFoldDB" id="H3KHK7"/>
<dbReference type="OrthoDB" id="9798965at2"/>
<dbReference type="PROSITE" id="PS00589">
    <property type="entry name" value="PTS_HPR_SER"/>
    <property type="match status" value="1"/>
</dbReference>
<evidence type="ECO:0000256" key="2">
    <source>
        <dbReference type="ARBA" id="ARBA00010736"/>
    </source>
</evidence>
<evidence type="ECO:0000256" key="4">
    <source>
        <dbReference type="ARBA" id="ARBA00022683"/>
    </source>
</evidence>
<comment type="similarity">
    <text evidence="2">Belongs to the HPr family.</text>
</comment>